<dbReference type="Proteomes" id="UP000284202">
    <property type="component" value="Unassembled WGS sequence"/>
</dbReference>
<keyword evidence="5" id="KW-0732">Signal</keyword>
<evidence type="ECO:0000313" key="8">
    <source>
        <dbReference type="Proteomes" id="UP000284202"/>
    </source>
</evidence>
<comment type="similarity">
    <text evidence="2">Belongs to the bacterial solute-binding protein 8 family.</text>
</comment>
<keyword evidence="4" id="KW-0406">Ion transport</keyword>
<dbReference type="SUPFAM" id="SSF53807">
    <property type="entry name" value="Helical backbone' metal receptor"/>
    <property type="match status" value="1"/>
</dbReference>
<evidence type="ECO:0000256" key="1">
    <source>
        <dbReference type="ARBA" id="ARBA00004196"/>
    </source>
</evidence>
<dbReference type="InterPro" id="IPR002491">
    <property type="entry name" value="ABC_transptr_periplasmic_BD"/>
</dbReference>
<evidence type="ECO:0000259" key="6">
    <source>
        <dbReference type="PROSITE" id="PS50983"/>
    </source>
</evidence>
<comment type="caution">
    <text evidence="7">The sequence shown here is derived from an EMBL/GenBank/DDBJ whole genome shotgun (WGS) entry which is preliminary data.</text>
</comment>
<dbReference type="PANTHER" id="PTHR30532:SF1">
    <property type="entry name" value="IRON(3+)-HYDROXAMATE-BINDING PROTEIN FHUD"/>
    <property type="match status" value="1"/>
</dbReference>
<evidence type="ECO:0000256" key="4">
    <source>
        <dbReference type="ARBA" id="ARBA00022496"/>
    </source>
</evidence>
<keyword evidence="3" id="KW-0813">Transport</keyword>
<dbReference type="PRINTS" id="PR01715">
    <property type="entry name" value="FERRIBNDNGPP"/>
</dbReference>
<dbReference type="EMBL" id="QZCG01000005">
    <property type="protein sequence ID" value="RJE85863.1"/>
    <property type="molecule type" value="Genomic_DNA"/>
</dbReference>
<dbReference type="PANTHER" id="PTHR30532">
    <property type="entry name" value="IRON III DICITRATE-BINDING PERIPLASMIC PROTEIN"/>
    <property type="match status" value="1"/>
</dbReference>
<accession>A0A418SY41</accession>
<keyword evidence="4" id="KW-0410">Iron transport</keyword>
<keyword evidence="4" id="KW-0408">Iron</keyword>
<dbReference type="Pfam" id="PF01497">
    <property type="entry name" value="Peripla_BP_2"/>
    <property type="match status" value="1"/>
</dbReference>
<name>A0A418SY41_9RHOB</name>
<dbReference type="GO" id="GO:0030288">
    <property type="term" value="C:outer membrane-bounded periplasmic space"/>
    <property type="evidence" value="ECO:0007669"/>
    <property type="project" value="TreeGrafter"/>
</dbReference>
<evidence type="ECO:0000313" key="7">
    <source>
        <dbReference type="EMBL" id="RJE85863.1"/>
    </source>
</evidence>
<reference evidence="8" key="1">
    <citation type="submission" date="2018-09" db="EMBL/GenBank/DDBJ databases">
        <title>Acidovorax cavernicola nov. sp. isolated from Gruta de las Maravillas (Aracena, Spain).</title>
        <authorList>
            <person name="Jurado V."/>
            <person name="Gutierrez-Patricio S."/>
            <person name="Gonzalez-Pimentel J.L."/>
            <person name="Miller A.Z."/>
            <person name="Laiz L."/>
            <person name="Saiz-Jimenez C."/>
        </authorList>
    </citation>
    <scope>NUCLEOTIDE SEQUENCE [LARGE SCALE GENOMIC DNA]</scope>
    <source>
        <strain evidence="8">1011MAR3C25</strain>
    </source>
</reference>
<dbReference type="Gene3D" id="3.40.50.1980">
    <property type="entry name" value="Nitrogenase molybdenum iron protein domain"/>
    <property type="match status" value="2"/>
</dbReference>
<dbReference type="OrthoDB" id="8370650at2"/>
<dbReference type="CDD" id="cd01146">
    <property type="entry name" value="FhuD"/>
    <property type="match status" value="1"/>
</dbReference>
<dbReference type="PROSITE" id="PS51318">
    <property type="entry name" value="TAT"/>
    <property type="match status" value="1"/>
</dbReference>
<evidence type="ECO:0000256" key="3">
    <source>
        <dbReference type="ARBA" id="ARBA00022448"/>
    </source>
</evidence>
<dbReference type="AlphaFoldDB" id="A0A418SY41"/>
<keyword evidence="8" id="KW-1185">Reference proteome</keyword>
<proteinExistence type="inferred from homology"/>
<gene>
    <name evidence="7" type="ORF">D3P04_08925</name>
</gene>
<dbReference type="InterPro" id="IPR051313">
    <property type="entry name" value="Bact_iron-sidero_bind"/>
</dbReference>
<organism evidence="7 8">
    <name type="scientific">Paracoccus onubensis</name>
    <dbReference type="NCBI Taxonomy" id="1675788"/>
    <lineage>
        <taxon>Bacteria</taxon>
        <taxon>Pseudomonadati</taxon>
        <taxon>Pseudomonadota</taxon>
        <taxon>Alphaproteobacteria</taxon>
        <taxon>Rhodobacterales</taxon>
        <taxon>Paracoccaceae</taxon>
        <taxon>Paracoccus</taxon>
    </lineage>
</organism>
<comment type="subcellular location">
    <subcellularLocation>
        <location evidence="1">Cell envelope</location>
    </subcellularLocation>
</comment>
<dbReference type="GO" id="GO:1901678">
    <property type="term" value="P:iron coordination entity transport"/>
    <property type="evidence" value="ECO:0007669"/>
    <property type="project" value="UniProtKB-ARBA"/>
</dbReference>
<sequence>MLLRSGQDSDRDAEISMVAQDACIGPGAYGPGAGGLSRRALIGGLTALAALCPCGSLALPQPAPRIVALDAPATEMLVALGRAPIGAAGLAGYRQAQGDLPLLRDAVDIGFFHEPNLELLQALSPDLFIGSFGIGAPVPALERIAPVISIPIYGGETDSFTAAETAMRRTGEVIAETREAEAFLRDFRAEIDALRGLVRTRKPRPVYLASPLLDGRHMILYGTSSLFDQVMRRAGLQNAFTGETTPWGIATLGVEKLTDAPDATLLYIRSPVTDVALDALSDSAIWRRLPFVRQDRVTGIPYLEMYGALPTARHFTAILSTLIREGALDAG</sequence>
<dbReference type="InterPro" id="IPR006311">
    <property type="entry name" value="TAT_signal"/>
</dbReference>
<protein>
    <submittedName>
        <fullName evidence="7">Iron-siderophore ABC transporter substrate-binding protein</fullName>
    </submittedName>
</protein>
<dbReference type="PROSITE" id="PS50983">
    <property type="entry name" value="FE_B12_PBP"/>
    <property type="match status" value="1"/>
</dbReference>
<evidence type="ECO:0000256" key="5">
    <source>
        <dbReference type="ARBA" id="ARBA00022729"/>
    </source>
</evidence>
<evidence type="ECO:0000256" key="2">
    <source>
        <dbReference type="ARBA" id="ARBA00008814"/>
    </source>
</evidence>
<feature type="domain" description="Fe/B12 periplasmic-binding" evidence="6">
    <location>
        <begin position="65"/>
        <end position="330"/>
    </location>
</feature>